<comment type="caution">
    <text evidence="2">The sequence shown here is derived from an EMBL/GenBank/DDBJ whole genome shotgun (WGS) entry which is preliminary data.</text>
</comment>
<dbReference type="Proteomes" id="UP000054709">
    <property type="component" value="Unassembled WGS sequence"/>
</dbReference>
<gene>
    <name evidence="2" type="ORF">UQ64_23920</name>
</gene>
<dbReference type="EMBL" id="LCZJ02000033">
    <property type="protein sequence ID" value="KTD84697.1"/>
    <property type="molecule type" value="Genomic_DNA"/>
</dbReference>
<dbReference type="Pfam" id="PF25297">
    <property type="entry name" value="DUF7878"/>
    <property type="match status" value="1"/>
</dbReference>
<evidence type="ECO:0000313" key="3">
    <source>
        <dbReference type="Proteomes" id="UP000054709"/>
    </source>
</evidence>
<accession>A0A0W1ATL5</accession>
<evidence type="ECO:0000313" key="2">
    <source>
        <dbReference type="EMBL" id="KTD84697.1"/>
    </source>
</evidence>
<feature type="domain" description="DUF7878" evidence="1">
    <location>
        <begin position="18"/>
        <end position="60"/>
    </location>
</feature>
<sequence>MDFLSDKVTIIFHFSLGNDKEIERELVLAKNFKLLADIEGEIEIIINNKIFFSEKYLLLLRGT</sequence>
<name>A0A0W1ATL5_9BACL</name>
<dbReference type="AlphaFoldDB" id="A0A0W1ATL5"/>
<keyword evidence="3" id="KW-1185">Reference proteome</keyword>
<dbReference type="InterPro" id="IPR057200">
    <property type="entry name" value="DUF7878"/>
</dbReference>
<proteinExistence type="predicted"/>
<organism evidence="2 3">
    <name type="scientific">Paenibacillus etheri</name>
    <dbReference type="NCBI Taxonomy" id="1306852"/>
    <lineage>
        <taxon>Bacteria</taxon>
        <taxon>Bacillati</taxon>
        <taxon>Bacillota</taxon>
        <taxon>Bacilli</taxon>
        <taxon>Bacillales</taxon>
        <taxon>Paenibacillaceae</taxon>
        <taxon>Paenibacillus</taxon>
    </lineage>
</organism>
<dbReference type="RefSeq" id="WP_060625404.1">
    <property type="nucleotide sequence ID" value="NZ_LCZJ02000033.1"/>
</dbReference>
<reference evidence="2 3" key="1">
    <citation type="journal article" date="2015" name="Int. Biodeterior. Biodegradation">
        <title>Physiological and genetic screening methods for the isolation of methyl tert-butyl ether-degrading bacteria for bioremediation purposes.</title>
        <authorList>
            <person name="Guisado I.M."/>
            <person name="Purswani J."/>
            <person name="Gonzalez Lopez J."/>
            <person name="Pozo C."/>
        </authorList>
    </citation>
    <scope>NUCLEOTIDE SEQUENCE [LARGE SCALE GENOMIC DNA]</scope>
    <source>
        <strain evidence="2 3">SH7</strain>
    </source>
</reference>
<protein>
    <recommendedName>
        <fullName evidence="1">DUF7878 domain-containing protein</fullName>
    </recommendedName>
</protein>
<evidence type="ECO:0000259" key="1">
    <source>
        <dbReference type="Pfam" id="PF25297"/>
    </source>
</evidence>